<keyword evidence="3" id="KW-1185">Reference proteome</keyword>
<gene>
    <name evidence="2" type="primary">ga30302</name>
    <name evidence="2" type="ORF">PR202_ga30302</name>
</gene>
<protein>
    <recommendedName>
        <fullName evidence="1">KIB1-4 beta-propeller domain-containing protein</fullName>
    </recommendedName>
</protein>
<reference evidence="2" key="2">
    <citation type="submission" date="2021-12" db="EMBL/GenBank/DDBJ databases">
        <title>Resequencing data analysis of finger millet.</title>
        <authorList>
            <person name="Hatakeyama M."/>
            <person name="Aluri S."/>
            <person name="Balachadran M.T."/>
            <person name="Sivarajan S.R."/>
            <person name="Poveda L."/>
            <person name="Shimizu-Inatsugi R."/>
            <person name="Schlapbach R."/>
            <person name="Sreeman S.M."/>
            <person name="Shimizu K.K."/>
        </authorList>
    </citation>
    <scope>NUCLEOTIDE SEQUENCE</scope>
</reference>
<sequence>MLVFGAIFGVPAFATSEDPNWRLAPSRDDVKDAVCHDSRFYSITYSGVIEAWEADGGDTGSTFISTEAVPKLNLTSDDGVHDDEKRQRKYLAAALDGRFMVVVKESMEFEPGKNSFRKKWTCVFKCEAALFIGVNGSMCVSTKDNEQPGIKASRHKEAYYYSNVDEELKCVGVYNLTDGKVETIIKPNEHPRWPLPACFTPSAF</sequence>
<dbReference type="AlphaFoldDB" id="A0AAV5DM61"/>
<dbReference type="Proteomes" id="UP001054889">
    <property type="component" value="Unassembled WGS sequence"/>
</dbReference>
<organism evidence="2 3">
    <name type="scientific">Eleusine coracana subsp. coracana</name>
    <dbReference type="NCBI Taxonomy" id="191504"/>
    <lineage>
        <taxon>Eukaryota</taxon>
        <taxon>Viridiplantae</taxon>
        <taxon>Streptophyta</taxon>
        <taxon>Embryophyta</taxon>
        <taxon>Tracheophyta</taxon>
        <taxon>Spermatophyta</taxon>
        <taxon>Magnoliopsida</taxon>
        <taxon>Liliopsida</taxon>
        <taxon>Poales</taxon>
        <taxon>Poaceae</taxon>
        <taxon>PACMAD clade</taxon>
        <taxon>Chloridoideae</taxon>
        <taxon>Cynodonteae</taxon>
        <taxon>Eleusininae</taxon>
        <taxon>Eleusine</taxon>
    </lineage>
</organism>
<proteinExistence type="predicted"/>
<comment type="caution">
    <text evidence="2">The sequence shown here is derived from an EMBL/GenBank/DDBJ whole genome shotgun (WGS) entry which is preliminary data.</text>
</comment>
<evidence type="ECO:0000313" key="2">
    <source>
        <dbReference type="EMBL" id="GJN12058.1"/>
    </source>
</evidence>
<evidence type="ECO:0000259" key="1">
    <source>
        <dbReference type="Pfam" id="PF03478"/>
    </source>
</evidence>
<accession>A0AAV5DM61</accession>
<dbReference type="PANTHER" id="PTHR45560">
    <property type="entry name" value="OS04G0163150 PROTEIN-RELATED"/>
    <property type="match status" value="1"/>
</dbReference>
<dbReference type="EMBL" id="BQKI01000021">
    <property type="protein sequence ID" value="GJN12058.1"/>
    <property type="molecule type" value="Genomic_DNA"/>
</dbReference>
<feature type="domain" description="KIB1-4 beta-propeller" evidence="1">
    <location>
        <begin position="9"/>
        <end position="153"/>
    </location>
</feature>
<evidence type="ECO:0000313" key="3">
    <source>
        <dbReference type="Proteomes" id="UP001054889"/>
    </source>
</evidence>
<dbReference type="Pfam" id="PF03478">
    <property type="entry name" value="Beta-prop_KIB1-4"/>
    <property type="match status" value="1"/>
</dbReference>
<dbReference type="InterPro" id="IPR005174">
    <property type="entry name" value="KIB1-4_b-propeller"/>
</dbReference>
<name>A0AAV5DM61_ELECO</name>
<reference evidence="2" key="1">
    <citation type="journal article" date="2018" name="DNA Res.">
        <title>Multiple hybrid de novo genome assembly of finger millet, an orphan allotetraploid crop.</title>
        <authorList>
            <person name="Hatakeyama M."/>
            <person name="Aluri S."/>
            <person name="Balachadran M.T."/>
            <person name="Sivarajan S.R."/>
            <person name="Patrignani A."/>
            <person name="Gruter S."/>
            <person name="Poveda L."/>
            <person name="Shimizu-Inatsugi R."/>
            <person name="Baeten J."/>
            <person name="Francoijs K.J."/>
            <person name="Nataraja K.N."/>
            <person name="Reddy Y.A.N."/>
            <person name="Phadnis S."/>
            <person name="Ravikumar R.L."/>
            <person name="Schlapbach R."/>
            <person name="Sreeman S.M."/>
            <person name="Shimizu K.K."/>
        </authorList>
    </citation>
    <scope>NUCLEOTIDE SEQUENCE</scope>
</reference>